<dbReference type="Proteomes" id="UP000596739">
    <property type="component" value="Unassembled WGS sequence"/>
</dbReference>
<protein>
    <recommendedName>
        <fullName evidence="4">ABC transporter permease</fullName>
    </recommendedName>
</protein>
<feature type="transmembrane region" description="Helical" evidence="1">
    <location>
        <begin position="115"/>
        <end position="138"/>
    </location>
</feature>
<comment type="caution">
    <text evidence="2">The sequence shown here is derived from an EMBL/GenBank/DDBJ whole genome shotgun (WGS) entry which is preliminary data.</text>
</comment>
<gene>
    <name evidence="2" type="ORF">JHL18_18925</name>
</gene>
<feature type="transmembrane region" description="Helical" evidence="1">
    <location>
        <begin position="12"/>
        <end position="34"/>
    </location>
</feature>
<evidence type="ECO:0000256" key="1">
    <source>
        <dbReference type="SAM" id="Phobius"/>
    </source>
</evidence>
<evidence type="ECO:0008006" key="4">
    <source>
        <dbReference type="Google" id="ProtNLM"/>
    </source>
</evidence>
<sequence>MNTYFKLELKRTLFSWRTIISALIIMALLVIPYLKEFVIPYKGIRFPYLNPNLDGVQFYINASMVSYVGYIAPVVTALIYSTSIIKDKRSGFLEKLLKIIDIKTYFKAKVAINSLMTFLVFAFSHGIVMLYFIIVYGLKQTSEKGMYNGAFEGIYDSSKLLYILIILLVLTISAVAFSIFMLGITTATDSRVMAYLFPAFYVVLTGVIFQALSLNVVVNFNITYLFNLIIDNSARGYSVIVYDFVLVILGIALLYQFGYKRTLKLYSEQ</sequence>
<proteinExistence type="predicted"/>
<evidence type="ECO:0000313" key="3">
    <source>
        <dbReference type="Proteomes" id="UP000596739"/>
    </source>
</evidence>
<feature type="transmembrane region" description="Helical" evidence="1">
    <location>
        <begin position="194"/>
        <end position="217"/>
    </location>
</feature>
<evidence type="ECO:0000313" key="2">
    <source>
        <dbReference type="EMBL" id="MBK1812697.1"/>
    </source>
</evidence>
<keyword evidence="1" id="KW-1133">Transmembrane helix</keyword>
<keyword evidence="3" id="KW-1185">Reference proteome</keyword>
<organism evidence="2 3">
    <name type="scientific">Clostridium yunnanense</name>
    <dbReference type="NCBI Taxonomy" id="2800325"/>
    <lineage>
        <taxon>Bacteria</taxon>
        <taxon>Bacillati</taxon>
        <taxon>Bacillota</taxon>
        <taxon>Clostridia</taxon>
        <taxon>Eubacteriales</taxon>
        <taxon>Clostridiaceae</taxon>
        <taxon>Clostridium</taxon>
    </lineage>
</organism>
<reference evidence="3" key="1">
    <citation type="submission" date="2021-01" db="EMBL/GenBank/DDBJ databases">
        <title>Genome public.</title>
        <authorList>
            <person name="Liu C."/>
            <person name="Sun Q."/>
        </authorList>
    </citation>
    <scope>NUCLEOTIDE SEQUENCE [LARGE SCALE GENOMIC DNA]</scope>
    <source>
        <strain evidence="3">YIM B02505</strain>
    </source>
</reference>
<feature type="transmembrane region" description="Helical" evidence="1">
    <location>
        <begin position="160"/>
        <end position="182"/>
    </location>
</feature>
<keyword evidence="1" id="KW-0472">Membrane</keyword>
<keyword evidence="1" id="KW-0812">Transmembrane</keyword>
<feature type="transmembrane region" description="Helical" evidence="1">
    <location>
        <begin position="58"/>
        <end position="80"/>
    </location>
</feature>
<name>A0ABS1ETK0_9CLOT</name>
<dbReference type="EMBL" id="JAENHN010000051">
    <property type="protein sequence ID" value="MBK1812697.1"/>
    <property type="molecule type" value="Genomic_DNA"/>
</dbReference>
<feature type="transmembrane region" description="Helical" evidence="1">
    <location>
        <begin position="237"/>
        <end position="255"/>
    </location>
</feature>
<accession>A0ABS1ETK0</accession>